<dbReference type="InterPro" id="IPR036291">
    <property type="entry name" value="NAD(P)-bd_dom_sf"/>
</dbReference>
<evidence type="ECO:0000256" key="2">
    <source>
        <dbReference type="ARBA" id="ARBA00010944"/>
    </source>
</evidence>
<evidence type="ECO:0000313" key="8">
    <source>
        <dbReference type="EMBL" id="GLR64799.1"/>
    </source>
</evidence>
<comment type="similarity">
    <text evidence="2 6">Belongs to the dTDP-4-dehydrorhamnose reductase family.</text>
</comment>
<organism evidence="8 9">
    <name type="scientific">Marinospirillum insulare</name>
    <dbReference type="NCBI Taxonomy" id="217169"/>
    <lineage>
        <taxon>Bacteria</taxon>
        <taxon>Pseudomonadati</taxon>
        <taxon>Pseudomonadota</taxon>
        <taxon>Gammaproteobacteria</taxon>
        <taxon>Oceanospirillales</taxon>
        <taxon>Oceanospirillaceae</taxon>
        <taxon>Marinospirillum</taxon>
    </lineage>
</organism>
<gene>
    <name evidence="8" type="ORF">GCM10007878_22370</name>
</gene>
<evidence type="ECO:0000256" key="6">
    <source>
        <dbReference type="RuleBase" id="RU364082"/>
    </source>
</evidence>
<feature type="domain" description="RmlD-like substrate binding" evidence="7">
    <location>
        <begin position="71"/>
        <end position="262"/>
    </location>
</feature>
<proteinExistence type="inferred from homology"/>
<sequence>MRILLYSDYPALLEALQNESRRYSGLEIIQAHPETEALTLPDFQFMLLAPLGTTAEAGAPSCTSNQLDLWQEKVSALVELCSLRQAQIILISSDLVFSPEQLNISELDSPSNTSLLAKSLLDIESKVAELPKSIILRTAPSLSASCTGGLAQLIARCKAYKPAETLAYRGLQPLDDLARVLLGIILQIDAGAKAWGLYHYAGNEAVTQDELCSTLAGYLNIEDYPKASSSSHKSMSSQHLLDTFGVHPRAWREKLPKLVEQLNEPAKTS</sequence>
<keyword evidence="9" id="KW-1185">Reference proteome</keyword>
<dbReference type="EMBL" id="BSOR01000039">
    <property type="protein sequence ID" value="GLR64799.1"/>
    <property type="molecule type" value="Genomic_DNA"/>
</dbReference>
<comment type="cofactor">
    <cofactor evidence="6">
        <name>Mg(2+)</name>
        <dbReference type="ChEBI" id="CHEBI:18420"/>
    </cofactor>
    <text evidence="6">Binds 1 Mg(2+) ion per monomer.</text>
</comment>
<dbReference type="Gene3D" id="3.40.50.720">
    <property type="entry name" value="NAD(P)-binding Rossmann-like Domain"/>
    <property type="match status" value="1"/>
</dbReference>
<comment type="pathway">
    <text evidence="1 6">Carbohydrate biosynthesis; dTDP-L-rhamnose biosynthesis.</text>
</comment>
<evidence type="ECO:0000256" key="1">
    <source>
        <dbReference type="ARBA" id="ARBA00004781"/>
    </source>
</evidence>
<dbReference type="InterPro" id="IPR029903">
    <property type="entry name" value="RmlD-like-bd"/>
</dbReference>
<dbReference type="Pfam" id="PF04321">
    <property type="entry name" value="RmlD_sub_bind"/>
    <property type="match status" value="1"/>
</dbReference>
<evidence type="ECO:0000313" key="9">
    <source>
        <dbReference type="Proteomes" id="UP001156682"/>
    </source>
</evidence>
<keyword evidence="6" id="KW-0521">NADP</keyword>
<dbReference type="PANTHER" id="PTHR10491">
    <property type="entry name" value="DTDP-4-DEHYDRORHAMNOSE REDUCTASE"/>
    <property type="match status" value="1"/>
</dbReference>
<comment type="function">
    <text evidence="6">Catalyzes the reduction of dTDP-6-deoxy-L-lyxo-4-hexulose to yield dTDP-L-rhamnose.</text>
</comment>
<dbReference type="SUPFAM" id="SSF51735">
    <property type="entry name" value="NAD(P)-binding Rossmann-fold domains"/>
    <property type="match status" value="1"/>
</dbReference>
<protein>
    <recommendedName>
        <fullName evidence="4 6">dTDP-4-dehydrorhamnose reductase</fullName>
        <ecNumber evidence="3 6">1.1.1.133</ecNumber>
    </recommendedName>
</protein>
<name>A0ABQ6A3W8_9GAMM</name>
<accession>A0ABQ6A3W8</accession>
<dbReference type="EC" id="1.1.1.133" evidence="3 6"/>
<comment type="catalytic activity">
    <reaction evidence="5 6">
        <text>dTDP-beta-L-rhamnose + NADP(+) = dTDP-4-dehydro-beta-L-rhamnose + NADPH + H(+)</text>
        <dbReference type="Rhea" id="RHEA:21796"/>
        <dbReference type="ChEBI" id="CHEBI:15378"/>
        <dbReference type="ChEBI" id="CHEBI:57510"/>
        <dbReference type="ChEBI" id="CHEBI:57783"/>
        <dbReference type="ChEBI" id="CHEBI:58349"/>
        <dbReference type="ChEBI" id="CHEBI:62830"/>
        <dbReference type="EC" id="1.1.1.133"/>
    </reaction>
</comment>
<evidence type="ECO:0000259" key="7">
    <source>
        <dbReference type="Pfam" id="PF04321"/>
    </source>
</evidence>
<evidence type="ECO:0000256" key="3">
    <source>
        <dbReference type="ARBA" id="ARBA00012929"/>
    </source>
</evidence>
<reference evidence="9" key="1">
    <citation type="journal article" date="2019" name="Int. J. Syst. Evol. Microbiol.">
        <title>The Global Catalogue of Microorganisms (GCM) 10K type strain sequencing project: providing services to taxonomists for standard genome sequencing and annotation.</title>
        <authorList>
            <consortium name="The Broad Institute Genomics Platform"/>
            <consortium name="The Broad Institute Genome Sequencing Center for Infectious Disease"/>
            <person name="Wu L."/>
            <person name="Ma J."/>
        </authorList>
    </citation>
    <scope>NUCLEOTIDE SEQUENCE [LARGE SCALE GENOMIC DNA]</scope>
    <source>
        <strain evidence="9">NBRC 100033</strain>
    </source>
</reference>
<dbReference type="InterPro" id="IPR005913">
    <property type="entry name" value="dTDP_dehydrorham_reduct"/>
</dbReference>
<dbReference type="Proteomes" id="UP001156682">
    <property type="component" value="Unassembled WGS sequence"/>
</dbReference>
<evidence type="ECO:0000256" key="4">
    <source>
        <dbReference type="ARBA" id="ARBA00017099"/>
    </source>
</evidence>
<evidence type="ECO:0000256" key="5">
    <source>
        <dbReference type="ARBA" id="ARBA00048200"/>
    </source>
</evidence>
<keyword evidence="6" id="KW-0560">Oxidoreductase</keyword>
<comment type="caution">
    <text evidence="8">The sequence shown here is derived from an EMBL/GenBank/DDBJ whole genome shotgun (WGS) entry which is preliminary data.</text>
</comment>
<dbReference type="RefSeq" id="WP_027850585.1">
    <property type="nucleotide sequence ID" value="NZ_BSOR01000039.1"/>
</dbReference>
<dbReference type="PANTHER" id="PTHR10491:SF4">
    <property type="entry name" value="METHIONINE ADENOSYLTRANSFERASE 2 SUBUNIT BETA"/>
    <property type="match status" value="1"/>
</dbReference>